<evidence type="ECO:0000256" key="1">
    <source>
        <dbReference type="SAM" id="Phobius"/>
    </source>
</evidence>
<organism evidence="2 3">
    <name type="scientific">Gymnopus androsaceus JB14</name>
    <dbReference type="NCBI Taxonomy" id="1447944"/>
    <lineage>
        <taxon>Eukaryota</taxon>
        <taxon>Fungi</taxon>
        <taxon>Dikarya</taxon>
        <taxon>Basidiomycota</taxon>
        <taxon>Agaricomycotina</taxon>
        <taxon>Agaricomycetes</taxon>
        <taxon>Agaricomycetidae</taxon>
        <taxon>Agaricales</taxon>
        <taxon>Marasmiineae</taxon>
        <taxon>Omphalotaceae</taxon>
        <taxon>Gymnopus</taxon>
    </lineage>
</organism>
<keyword evidence="3" id="KW-1185">Reference proteome</keyword>
<keyword evidence="1" id="KW-0472">Membrane</keyword>
<feature type="transmembrane region" description="Helical" evidence="1">
    <location>
        <begin position="134"/>
        <end position="153"/>
    </location>
</feature>
<gene>
    <name evidence="2" type="ORF">BT96DRAFT_918399</name>
</gene>
<reference evidence="2" key="1">
    <citation type="journal article" date="2019" name="Environ. Microbiol.">
        <title>Fungal ecological strategies reflected in gene transcription - a case study of two litter decomposers.</title>
        <authorList>
            <person name="Barbi F."/>
            <person name="Kohler A."/>
            <person name="Barry K."/>
            <person name="Baskaran P."/>
            <person name="Daum C."/>
            <person name="Fauchery L."/>
            <person name="Ihrmark K."/>
            <person name="Kuo A."/>
            <person name="LaButti K."/>
            <person name="Lipzen A."/>
            <person name="Morin E."/>
            <person name="Grigoriev I.V."/>
            <person name="Henrissat B."/>
            <person name="Lindahl B."/>
            <person name="Martin F."/>
        </authorList>
    </citation>
    <scope>NUCLEOTIDE SEQUENCE</scope>
    <source>
        <strain evidence="2">JB14</strain>
    </source>
</reference>
<sequence length="166" mass="19379">MATLPLNAASHAHFYLEAMGFDSEPTRFLEWGQLRFQVKCDDHKKLKSVLEKVIKLIEDHPEVDKINDSVEKQAARLTAELEEQFSIELKDFSLEWALEMFGSPEEETRMKSVPSVLATRKEILQNLKRPTLRISIFLCLFSLFAHIPIYYILWRKWSELLKLGVV</sequence>
<keyword evidence="1" id="KW-1133">Transmembrane helix</keyword>
<accession>A0A6A4HZT0</accession>
<protein>
    <submittedName>
        <fullName evidence="2">Uncharacterized protein</fullName>
    </submittedName>
</protein>
<evidence type="ECO:0000313" key="2">
    <source>
        <dbReference type="EMBL" id="KAE9402214.1"/>
    </source>
</evidence>
<keyword evidence="1" id="KW-0812">Transmembrane</keyword>
<dbReference type="EMBL" id="ML769437">
    <property type="protein sequence ID" value="KAE9402214.1"/>
    <property type="molecule type" value="Genomic_DNA"/>
</dbReference>
<dbReference type="OrthoDB" id="2863931at2759"/>
<dbReference type="AlphaFoldDB" id="A0A6A4HZT0"/>
<name>A0A6A4HZT0_9AGAR</name>
<evidence type="ECO:0000313" key="3">
    <source>
        <dbReference type="Proteomes" id="UP000799118"/>
    </source>
</evidence>
<proteinExistence type="predicted"/>
<dbReference type="Proteomes" id="UP000799118">
    <property type="component" value="Unassembled WGS sequence"/>
</dbReference>